<dbReference type="NCBIfam" id="TIGR03414">
    <property type="entry name" value="ABC_choline_bnd"/>
    <property type="match status" value="1"/>
</dbReference>
<accession>A0A4Y8RKT9</accession>
<protein>
    <submittedName>
        <fullName evidence="3">Choline ABC transporter substrate-binding protein</fullName>
    </submittedName>
</protein>
<sequence length="321" mass="35053">MNRKSRALGLFVGASFMMLPALATTAQAADADSCKTVRLSDVGWTDITSTTAVMSKLLEGMGYDPDVKILSVPVTFASLADDNLDVFLGNWMPAQAEPIKKYVDNGSIERVETNLEGAKYTLAVPKYLYDEGLHDFADIHKFGDELDHKIYGIEPGNDGNSLVIGLIDKNRFDLGDFELVASSEQGMLSQVARATKSKKGIVFLGWAPHPMNTNYDIEYLTGGDDTFGPNYGGATVYTVTRKGYSEECPNIGKLIKNLTFDLDMENKIMGKILDDGEEPEKAATEWLKANPDRLTKWLDGVTTLDDKPALAAVKETLGISS</sequence>
<dbReference type="GO" id="GO:0022857">
    <property type="term" value="F:transmembrane transporter activity"/>
    <property type="evidence" value="ECO:0007669"/>
    <property type="project" value="InterPro"/>
</dbReference>
<dbReference type="InterPro" id="IPR017783">
    <property type="entry name" value="ABC_choline_sub-bd"/>
</dbReference>
<gene>
    <name evidence="3" type="ORF">E3C22_11525</name>
</gene>
<evidence type="ECO:0000313" key="3">
    <source>
        <dbReference type="EMBL" id="TFF23066.1"/>
    </source>
</evidence>
<evidence type="ECO:0000259" key="2">
    <source>
        <dbReference type="Pfam" id="PF04069"/>
    </source>
</evidence>
<organism evidence="3 4">
    <name type="scientific">Jiella endophytica</name>
    <dbReference type="NCBI Taxonomy" id="2558362"/>
    <lineage>
        <taxon>Bacteria</taxon>
        <taxon>Pseudomonadati</taxon>
        <taxon>Pseudomonadota</taxon>
        <taxon>Alphaproteobacteria</taxon>
        <taxon>Hyphomicrobiales</taxon>
        <taxon>Aurantimonadaceae</taxon>
        <taxon>Jiella</taxon>
    </lineage>
</organism>
<dbReference type="SUPFAM" id="SSF53850">
    <property type="entry name" value="Periplasmic binding protein-like II"/>
    <property type="match status" value="1"/>
</dbReference>
<dbReference type="GO" id="GO:0042597">
    <property type="term" value="C:periplasmic space"/>
    <property type="evidence" value="ECO:0007669"/>
    <property type="project" value="InterPro"/>
</dbReference>
<evidence type="ECO:0000256" key="1">
    <source>
        <dbReference type="SAM" id="SignalP"/>
    </source>
</evidence>
<proteinExistence type="predicted"/>
<dbReference type="EMBL" id="SOZD01000003">
    <property type="protein sequence ID" value="TFF23066.1"/>
    <property type="molecule type" value="Genomic_DNA"/>
</dbReference>
<feature type="domain" description="ABC-type glycine betaine transport system substrate-binding" evidence="2">
    <location>
        <begin position="35"/>
        <end position="288"/>
    </location>
</feature>
<dbReference type="InterPro" id="IPR007210">
    <property type="entry name" value="ABC_Gly_betaine_transp_sub-bd"/>
</dbReference>
<dbReference type="GO" id="GO:0043190">
    <property type="term" value="C:ATP-binding cassette (ABC) transporter complex"/>
    <property type="evidence" value="ECO:0007669"/>
    <property type="project" value="InterPro"/>
</dbReference>
<keyword evidence="4" id="KW-1185">Reference proteome</keyword>
<dbReference type="GO" id="GO:0033265">
    <property type="term" value="F:choline binding"/>
    <property type="evidence" value="ECO:0007669"/>
    <property type="project" value="InterPro"/>
</dbReference>
<reference evidence="3 4" key="1">
    <citation type="submission" date="2019-03" db="EMBL/GenBank/DDBJ databases">
        <title>Jiella endophytica sp. nov., a novel endophytic bacterium isolated from root of Ficus microcarpa Linn. f.</title>
        <authorList>
            <person name="Tuo L."/>
        </authorList>
    </citation>
    <scope>NUCLEOTIDE SEQUENCE [LARGE SCALE GENOMIC DNA]</scope>
    <source>
        <strain evidence="3 4">CBS5Q-3</strain>
    </source>
</reference>
<dbReference type="Proteomes" id="UP000298179">
    <property type="component" value="Unassembled WGS sequence"/>
</dbReference>
<dbReference type="Gene3D" id="3.40.190.10">
    <property type="entry name" value="Periplasmic binding protein-like II"/>
    <property type="match status" value="1"/>
</dbReference>
<comment type="caution">
    <text evidence="3">The sequence shown here is derived from an EMBL/GenBank/DDBJ whole genome shotgun (WGS) entry which is preliminary data.</text>
</comment>
<dbReference type="OrthoDB" id="9787902at2"/>
<name>A0A4Y8RKT9_9HYPH</name>
<dbReference type="RefSeq" id="WP_134762167.1">
    <property type="nucleotide sequence ID" value="NZ_SOZD01000003.1"/>
</dbReference>
<dbReference type="AlphaFoldDB" id="A0A4Y8RKT9"/>
<evidence type="ECO:0000313" key="4">
    <source>
        <dbReference type="Proteomes" id="UP000298179"/>
    </source>
</evidence>
<feature type="signal peptide" evidence="1">
    <location>
        <begin position="1"/>
        <end position="28"/>
    </location>
</feature>
<dbReference type="Gene3D" id="3.40.190.100">
    <property type="entry name" value="Glycine betaine-binding periplasmic protein, domain 2"/>
    <property type="match status" value="1"/>
</dbReference>
<dbReference type="Pfam" id="PF04069">
    <property type="entry name" value="OpuAC"/>
    <property type="match status" value="1"/>
</dbReference>
<feature type="chain" id="PRO_5021388464" evidence="1">
    <location>
        <begin position="29"/>
        <end position="321"/>
    </location>
</feature>
<dbReference type="CDD" id="cd13640">
    <property type="entry name" value="PBP2_ChoX"/>
    <property type="match status" value="1"/>
</dbReference>
<keyword evidence="1" id="KW-0732">Signal</keyword>
<dbReference type="GO" id="GO:0015871">
    <property type="term" value="P:choline transport"/>
    <property type="evidence" value="ECO:0007669"/>
    <property type="project" value="InterPro"/>
</dbReference>